<evidence type="ECO:0008006" key="4">
    <source>
        <dbReference type="Google" id="ProtNLM"/>
    </source>
</evidence>
<dbReference type="Proteomes" id="UP001501570">
    <property type="component" value="Unassembled WGS sequence"/>
</dbReference>
<comment type="caution">
    <text evidence="2">The sequence shown here is derived from an EMBL/GenBank/DDBJ whole genome shotgun (WGS) entry which is preliminary data.</text>
</comment>
<organism evidence="2 3">
    <name type="scientific">Rugosimonospora acidiphila</name>
    <dbReference type="NCBI Taxonomy" id="556531"/>
    <lineage>
        <taxon>Bacteria</taxon>
        <taxon>Bacillati</taxon>
        <taxon>Actinomycetota</taxon>
        <taxon>Actinomycetes</taxon>
        <taxon>Micromonosporales</taxon>
        <taxon>Micromonosporaceae</taxon>
        <taxon>Rugosimonospora</taxon>
    </lineage>
</organism>
<evidence type="ECO:0000256" key="1">
    <source>
        <dbReference type="SAM" id="Phobius"/>
    </source>
</evidence>
<proteinExistence type="predicted"/>
<protein>
    <recommendedName>
        <fullName evidence="4">Major facilitator superfamily (MFS) profile domain-containing protein</fullName>
    </recommendedName>
</protein>
<evidence type="ECO:0000313" key="2">
    <source>
        <dbReference type="EMBL" id="GAA5196736.1"/>
    </source>
</evidence>
<keyword evidence="1" id="KW-0812">Transmembrane</keyword>
<accession>A0ABP9SKF7</accession>
<dbReference type="RefSeq" id="WP_345636380.1">
    <property type="nucleotide sequence ID" value="NZ_BAABJQ010000027.1"/>
</dbReference>
<dbReference type="EMBL" id="BAABJQ010000027">
    <property type="protein sequence ID" value="GAA5196736.1"/>
    <property type="molecule type" value="Genomic_DNA"/>
</dbReference>
<keyword evidence="3" id="KW-1185">Reference proteome</keyword>
<name>A0ABP9SKF7_9ACTN</name>
<gene>
    <name evidence="2" type="ORF">GCM10023322_66400</name>
</gene>
<keyword evidence="1" id="KW-0472">Membrane</keyword>
<keyword evidence="1" id="KW-1133">Transmembrane helix</keyword>
<reference evidence="3" key="1">
    <citation type="journal article" date="2019" name="Int. J. Syst. Evol. Microbiol.">
        <title>The Global Catalogue of Microorganisms (GCM) 10K type strain sequencing project: providing services to taxonomists for standard genome sequencing and annotation.</title>
        <authorList>
            <consortium name="The Broad Institute Genomics Platform"/>
            <consortium name="The Broad Institute Genome Sequencing Center for Infectious Disease"/>
            <person name="Wu L."/>
            <person name="Ma J."/>
        </authorList>
    </citation>
    <scope>NUCLEOTIDE SEQUENCE [LARGE SCALE GENOMIC DNA]</scope>
    <source>
        <strain evidence="3">JCM 18304</strain>
    </source>
</reference>
<evidence type="ECO:0000313" key="3">
    <source>
        <dbReference type="Proteomes" id="UP001501570"/>
    </source>
</evidence>
<sequence length="55" mass="5452">MLAVVLCAVGGVLLGGAWSLRSQGARRPAIVVVAVLGVIALAAGVLWLFPHGASS</sequence>
<feature type="transmembrane region" description="Helical" evidence="1">
    <location>
        <begin position="29"/>
        <end position="49"/>
    </location>
</feature>